<dbReference type="Proteomes" id="UP000663834">
    <property type="component" value="Unassembled WGS sequence"/>
</dbReference>
<dbReference type="OrthoDB" id="8058166at2759"/>
<dbReference type="Proteomes" id="UP000681967">
    <property type="component" value="Unassembled WGS sequence"/>
</dbReference>
<name>A0A816CKG0_9BILA</name>
<dbReference type="EMBL" id="CAJNRE010010883">
    <property type="protein sequence ID" value="CAF2096731.1"/>
    <property type="molecule type" value="Genomic_DNA"/>
</dbReference>
<evidence type="ECO:0000313" key="3">
    <source>
        <dbReference type="EMBL" id="CAF2096731.1"/>
    </source>
</evidence>
<dbReference type="EMBL" id="CAJOBH010041713">
    <property type="protein sequence ID" value="CAF4332218.1"/>
    <property type="molecule type" value="Genomic_DNA"/>
</dbReference>
<evidence type="ECO:0000313" key="2">
    <source>
        <dbReference type="EMBL" id="CAF1624583.1"/>
    </source>
</evidence>
<dbReference type="EMBL" id="CAJOBJ010011100">
    <property type="protein sequence ID" value="CAF4157711.1"/>
    <property type="molecule type" value="Genomic_DNA"/>
</dbReference>
<comment type="caution">
    <text evidence="2">The sequence shown here is derived from an EMBL/GenBank/DDBJ whole genome shotgun (WGS) entry which is preliminary data.</text>
</comment>
<dbReference type="EMBL" id="CAJNOW010013815">
    <property type="protein sequence ID" value="CAF1624583.1"/>
    <property type="molecule type" value="Genomic_DNA"/>
</dbReference>
<evidence type="ECO:0000313" key="7">
    <source>
        <dbReference type="Proteomes" id="UP000663834"/>
    </source>
</evidence>
<proteinExistence type="predicted"/>
<dbReference type="AlphaFoldDB" id="A0A816CKG0"/>
<reference evidence="2" key="1">
    <citation type="submission" date="2021-02" db="EMBL/GenBank/DDBJ databases">
        <authorList>
            <person name="Nowell W R."/>
        </authorList>
    </citation>
    <scope>NUCLEOTIDE SEQUENCE</scope>
</reference>
<gene>
    <name evidence="6" type="ORF">BYL167_LOCUS28741</name>
    <name evidence="1" type="ORF">CJN711_LOCUS16163</name>
    <name evidence="5" type="ORF">GIL414_LOCUS19802</name>
    <name evidence="2" type="ORF">KQP761_LOCUS25127</name>
    <name evidence="3" type="ORF">MBJ925_LOCUS21545</name>
    <name evidence="4" type="ORF">SMN809_LOCUS17291</name>
</gene>
<protein>
    <recommendedName>
        <fullName evidence="8">HTH psq-type domain-containing protein</fullName>
    </recommendedName>
</protein>
<dbReference type="EMBL" id="CAJOBI010007960">
    <property type="protein sequence ID" value="CAF4100049.1"/>
    <property type="molecule type" value="Genomic_DNA"/>
</dbReference>
<evidence type="ECO:0000313" key="4">
    <source>
        <dbReference type="EMBL" id="CAF4100049.1"/>
    </source>
</evidence>
<evidence type="ECO:0000313" key="1">
    <source>
        <dbReference type="EMBL" id="CAF1284660.1"/>
    </source>
</evidence>
<dbReference type="Proteomes" id="UP000663855">
    <property type="component" value="Unassembled WGS sequence"/>
</dbReference>
<sequence length="136" mass="15340">MSKNYNHQSLIDAVASDLNSKAAAIKYNVPASSIRQHHREPNLNLHAGRSPYLSSTEETHFVSLLQLLPEYGFEITRSTALELAAEYFASLGLTMLPGVKWLNSIIKRHSEDITWKKQEKLERARAEAFTESTRVG</sequence>
<dbReference type="Proteomes" id="UP000681720">
    <property type="component" value="Unassembled WGS sequence"/>
</dbReference>
<evidence type="ECO:0000313" key="6">
    <source>
        <dbReference type="EMBL" id="CAF4332218.1"/>
    </source>
</evidence>
<evidence type="ECO:0008006" key="8">
    <source>
        <dbReference type="Google" id="ProtNLM"/>
    </source>
</evidence>
<organism evidence="2 7">
    <name type="scientific">Rotaria magnacalcarata</name>
    <dbReference type="NCBI Taxonomy" id="392030"/>
    <lineage>
        <taxon>Eukaryota</taxon>
        <taxon>Metazoa</taxon>
        <taxon>Spiralia</taxon>
        <taxon>Gnathifera</taxon>
        <taxon>Rotifera</taxon>
        <taxon>Eurotatoria</taxon>
        <taxon>Bdelloidea</taxon>
        <taxon>Philodinida</taxon>
        <taxon>Philodinidae</taxon>
        <taxon>Rotaria</taxon>
    </lineage>
</organism>
<accession>A0A816CKG0</accession>
<dbReference type="EMBL" id="CAJNOV010007407">
    <property type="protein sequence ID" value="CAF1284660.1"/>
    <property type="molecule type" value="Genomic_DNA"/>
</dbReference>
<evidence type="ECO:0000313" key="5">
    <source>
        <dbReference type="EMBL" id="CAF4157711.1"/>
    </source>
</evidence>
<dbReference type="Proteomes" id="UP000676336">
    <property type="component" value="Unassembled WGS sequence"/>
</dbReference>
<dbReference type="Proteomes" id="UP000663824">
    <property type="component" value="Unassembled WGS sequence"/>
</dbReference>